<protein>
    <recommendedName>
        <fullName evidence="3">Fimbrial protein</fullName>
    </recommendedName>
</protein>
<organism evidence="1 2">
    <name type="scientific">Enterobacter cloacae</name>
    <dbReference type="NCBI Taxonomy" id="550"/>
    <lineage>
        <taxon>Bacteria</taxon>
        <taxon>Pseudomonadati</taxon>
        <taxon>Pseudomonadota</taxon>
        <taxon>Gammaproteobacteria</taxon>
        <taxon>Enterobacterales</taxon>
        <taxon>Enterobacteriaceae</taxon>
        <taxon>Enterobacter</taxon>
        <taxon>Enterobacter cloacae complex</taxon>
    </lineage>
</organism>
<accession>A0AAW6NJM0</accession>
<evidence type="ECO:0008006" key="3">
    <source>
        <dbReference type="Google" id="ProtNLM"/>
    </source>
</evidence>
<proteinExistence type="predicted"/>
<comment type="caution">
    <text evidence="1">The sequence shown here is derived from an EMBL/GenBank/DDBJ whole genome shotgun (WGS) entry which is preliminary data.</text>
</comment>
<gene>
    <name evidence="1" type="ORF">P3S46_02555</name>
</gene>
<name>A0AAW6NJM0_ENTCL</name>
<dbReference type="Proteomes" id="UP001215180">
    <property type="component" value="Unassembled WGS sequence"/>
</dbReference>
<feature type="non-terminal residue" evidence="1">
    <location>
        <position position="1"/>
    </location>
</feature>
<dbReference type="AlphaFoldDB" id="A0AAW6NJM0"/>
<dbReference type="EMBL" id="JARJGR010000360">
    <property type="protein sequence ID" value="MDF3636099.1"/>
    <property type="molecule type" value="Genomic_DNA"/>
</dbReference>
<evidence type="ECO:0000313" key="2">
    <source>
        <dbReference type="Proteomes" id="UP001215180"/>
    </source>
</evidence>
<sequence>ASGTTAPLPFTTAVFPLKTSLAIQNTAALAITDDTNLDGQATITVKYL</sequence>
<evidence type="ECO:0000313" key="1">
    <source>
        <dbReference type="EMBL" id="MDF3636099.1"/>
    </source>
</evidence>
<reference evidence="1" key="1">
    <citation type="submission" date="2023-03" db="EMBL/GenBank/DDBJ databases">
        <title>A Study on Prevalence and Characterization of Enterobacter cloacae strains in China.</title>
        <authorList>
            <person name="Zheng Z."/>
        </authorList>
    </citation>
    <scope>NUCLEOTIDE SEQUENCE</scope>
    <source>
        <strain evidence="1">EC77</strain>
    </source>
</reference>